<evidence type="ECO:0000256" key="6">
    <source>
        <dbReference type="ARBA" id="ARBA00022833"/>
    </source>
</evidence>
<dbReference type="GO" id="GO:0006364">
    <property type="term" value="P:rRNA processing"/>
    <property type="evidence" value="ECO:0007669"/>
    <property type="project" value="UniProtKB-UniRule"/>
</dbReference>
<comment type="similarity">
    <text evidence="1 7">Belongs to the endoribonuclease YbeY family.</text>
</comment>
<accession>A0A517TC66</accession>
<dbReference type="GO" id="GO:0005737">
    <property type="term" value="C:cytoplasm"/>
    <property type="evidence" value="ECO:0007669"/>
    <property type="project" value="UniProtKB-SubCell"/>
</dbReference>
<feature type="region of interest" description="Disordered" evidence="8">
    <location>
        <begin position="140"/>
        <end position="190"/>
    </location>
</feature>
<evidence type="ECO:0000256" key="1">
    <source>
        <dbReference type="ARBA" id="ARBA00010875"/>
    </source>
</evidence>
<comment type="subcellular location">
    <subcellularLocation>
        <location evidence="7">Cytoplasm</location>
    </subcellularLocation>
</comment>
<keyword evidence="3 7" id="KW-0479">Metal-binding</keyword>
<dbReference type="Proteomes" id="UP000319976">
    <property type="component" value="Chromosome"/>
</dbReference>
<keyword evidence="7" id="KW-0698">rRNA processing</keyword>
<dbReference type="GO" id="GO:0008270">
    <property type="term" value="F:zinc ion binding"/>
    <property type="evidence" value="ECO:0007669"/>
    <property type="project" value="UniProtKB-UniRule"/>
</dbReference>
<feature type="binding site" evidence="7">
    <location>
        <position position="126"/>
    </location>
    <ligand>
        <name>Zn(2+)</name>
        <dbReference type="ChEBI" id="CHEBI:29105"/>
        <note>catalytic</note>
    </ligand>
</feature>
<dbReference type="EMBL" id="CP036316">
    <property type="protein sequence ID" value="QDT65977.1"/>
    <property type="molecule type" value="Genomic_DNA"/>
</dbReference>
<feature type="compositionally biased region" description="Basic and acidic residues" evidence="8">
    <location>
        <begin position="140"/>
        <end position="150"/>
    </location>
</feature>
<dbReference type="InterPro" id="IPR020549">
    <property type="entry name" value="YbeY_CS"/>
</dbReference>
<evidence type="ECO:0000256" key="4">
    <source>
        <dbReference type="ARBA" id="ARBA00022759"/>
    </source>
</evidence>
<evidence type="ECO:0000256" key="8">
    <source>
        <dbReference type="SAM" id="MobiDB-lite"/>
    </source>
</evidence>
<dbReference type="HAMAP" id="MF_00009">
    <property type="entry name" value="Endoribonucl_YbeY"/>
    <property type="match status" value="1"/>
</dbReference>
<dbReference type="PROSITE" id="PS01306">
    <property type="entry name" value="UPF0054"/>
    <property type="match status" value="1"/>
</dbReference>
<evidence type="ECO:0000313" key="9">
    <source>
        <dbReference type="EMBL" id="QDT65977.1"/>
    </source>
</evidence>
<comment type="function">
    <text evidence="7">Single strand-specific metallo-endoribonuclease involved in late-stage 70S ribosome quality control and in maturation of the 3' terminus of the 16S rRNA.</text>
</comment>
<dbReference type="PANTHER" id="PTHR46986:SF1">
    <property type="entry name" value="ENDORIBONUCLEASE YBEY, CHLOROPLASTIC"/>
    <property type="match status" value="1"/>
</dbReference>
<dbReference type="InterPro" id="IPR023091">
    <property type="entry name" value="MetalPrtase_cat_dom_sf_prd"/>
</dbReference>
<keyword evidence="5 7" id="KW-0378">Hydrolase</keyword>
<keyword evidence="4 7" id="KW-0255">Endonuclease</keyword>
<organism evidence="9 10">
    <name type="scientific">Calycomorphotria hydatis</name>
    <dbReference type="NCBI Taxonomy" id="2528027"/>
    <lineage>
        <taxon>Bacteria</taxon>
        <taxon>Pseudomonadati</taxon>
        <taxon>Planctomycetota</taxon>
        <taxon>Planctomycetia</taxon>
        <taxon>Planctomycetales</taxon>
        <taxon>Planctomycetaceae</taxon>
        <taxon>Calycomorphotria</taxon>
    </lineage>
</organism>
<dbReference type="EC" id="3.1.-.-" evidence="7"/>
<dbReference type="NCBIfam" id="TIGR00043">
    <property type="entry name" value="rRNA maturation RNase YbeY"/>
    <property type="match status" value="1"/>
</dbReference>
<dbReference type="SUPFAM" id="SSF55486">
    <property type="entry name" value="Metalloproteases ('zincins'), catalytic domain"/>
    <property type="match status" value="1"/>
</dbReference>
<evidence type="ECO:0000313" key="10">
    <source>
        <dbReference type="Proteomes" id="UP000319976"/>
    </source>
</evidence>
<keyword evidence="7" id="KW-0690">Ribosome biogenesis</keyword>
<proteinExistence type="inferred from homology"/>
<dbReference type="PANTHER" id="PTHR46986">
    <property type="entry name" value="ENDORIBONUCLEASE YBEY, CHLOROPLASTIC"/>
    <property type="match status" value="1"/>
</dbReference>
<keyword evidence="10" id="KW-1185">Reference proteome</keyword>
<protein>
    <recommendedName>
        <fullName evidence="7">Endoribonuclease YbeY</fullName>
        <ecNumber evidence="7">3.1.-.-</ecNumber>
    </recommendedName>
</protein>
<sequence length="190" mass="21552">MSASQPPSSANFEIDFADEQSTLEIDFDFLRECSTELLQAEGVAAAELSVAFVDHPRMHELNWQFLQHDETTDVLSFRLDEGPMTEEEPLEGQLIICAEMARDRASDFDWTAREELVLYLVHGLLHLVGYDDLTPEERDKMRTKEREHLARWGFSPQYAEDRQGNVPATSAQQSPADSLSDDSVDSSIKE</sequence>
<dbReference type="KEGG" id="chya:V22_32410"/>
<gene>
    <name evidence="7 9" type="primary">ybeY</name>
    <name evidence="9" type="ORF">V22_32410</name>
</gene>
<name>A0A517TC66_9PLAN</name>
<evidence type="ECO:0000256" key="2">
    <source>
        <dbReference type="ARBA" id="ARBA00022722"/>
    </source>
</evidence>
<feature type="binding site" evidence="7">
    <location>
        <position position="122"/>
    </location>
    <ligand>
        <name>Zn(2+)</name>
        <dbReference type="ChEBI" id="CHEBI:29105"/>
        <note>catalytic</note>
    </ligand>
</feature>
<dbReference type="Gene3D" id="3.40.390.30">
    <property type="entry name" value="Metalloproteases ('zincins'), catalytic domain"/>
    <property type="match status" value="1"/>
</dbReference>
<dbReference type="AlphaFoldDB" id="A0A517TC66"/>
<comment type="cofactor">
    <cofactor evidence="7">
        <name>Zn(2+)</name>
        <dbReference type="ChEBI" id="CHEBI:29105"/>
    </cofactor>
    <text evidence="7">Binds 1 zinc ion.</text>
</comment>
<dbReference type="InterPro" id="IPR002036">
    <property type="entry name" value="YbeY"/>
</dbReference>
<dbReference type="RefSeq" id="WP_145264700.1">
    <property type="nucleotide sequence ID" value="NZ_CP036316.1"/>
</dbReference>
<dbReference type="Pfam" id="PF02130">
    <property type="entry name" value="YbeY"/>
    <property type="match status" value="1"/>
</dbReference>
<keyword evidence="7" id="KW-0963">Cytoplasm</keyword>
<dbReference type="GO" id="GO:0004521">
    <property type="term" value="F:RNA endonuclease activity"/>
    <property type="evidence" value="ECO:0007669"/>
    <property type="project" value="UniProtKB-UniRule"/>
</dbReference>
<keyword evidence="2 7" id="KW-0540">Nuclease</keyword>
<dbReference type="OrthoDB" id="9807740at2"/>
<evidence type="ECO:0000256" key="5">
    <source>
        <dbReference type="ARBA" id="ARBA00022801"/>
    </source>
</evidence>
<evidence type="ECO:0000256" key="7">
    <source>
        <dbReference type="HAMAP-Rule" id="MF_00009"/>
    </source>
</evidence>
<evidence type="ECO:0000256" key="3">
    <source>
        <dbReference type="ARBA" id="ARBA00022723"/>
    </source>
</evidence>
<keyword evidence="6 7" id="KW-0862">Zinc</keyword>
<dbReference type="GO" id="GO:0004222">
    <property type="term" value="F:metalloendopeptidase activity"/>
    <property type="evidence" value="ECO:0007669"/>
    <property type="project" value="InterPro"/>
</dbReference>
<feature type="binding site" evidence="7">
    <location>
        <position position="132"/>
    </location>
    <ligand>
        <name>Zn(2+)</name>
        <dbReference type="ChEBI" id="CHEBI:29105"/>
        <note>catalytic</note>
    </ligand>
</feature>
<reference evidence="9 10" key="1">
    <citation type="submission" date="2019-02" db="EMBL/GenBank/DDBJ databases">
        <title>Deep-cultivation of Planctomycetes and their phenomic and genomic characterization uncovers novel biology.</title>
        <authorList>
            <person name="Wiegand S."/>
            <person name="Jogler M."/>
            <person name="Boedeker C."/>
            <person name="Pinto D."/>
            <person name="Vollmers J."/>
            <person name="Rivas-Marin E."/>
            <person name="Kohn T."/>
            <person name="Peeters S.H."/>
            <person name="Heuer A."/>
            <person name="Rast P."/>
            <person name="Oberbeckmann S."/>
            <person name="Bunk B."/>
            <person name="Jeske O."/>
            <person name="Meyerdierks A."/>
            <person name="Storesund J.E."/>
            <person name="Kallscheuer N."/>
            <person name="Luecker S."/>
            <person name="Lage O.M."/>
            <person name="Pohl T."/>
            <person name="Merkel B.J."/>
            <person name="Hornburger P."/>
            <person name="Mueller R.-W."/>
            <person name="Bruemmer F."/>
            <person name="Labrenz M."/>
            <person name="Spormann A.M."/>
            <person name="Op den Camp H."/>
            <person name="Overmann J."/>
            <person name="Amann R."/>
            <person name="Jetten M.S.M."/>
            <person name="Mascher T."/>
            <person name="Medema M.H."/>
            <person name="Devos D.P."/>
            <person name="Kaster A.-K."/>
            <person name="Ovreas L."/>
            <person name="Rohde M."/>
            <person name="Galperin M.Y."/>
            <person name="Jogler C."/>
        </authorList>
    </citation>
    <scope>NUCLEOTIDE SEQUENCE [LARGE SCALE GENOMIC DNA]</scope>
    <source>
        <strain evidence="9 10">V22</strain>
    </source>
</reference>